<dbReference type="SUPFAM" id="SSF103481">
    <property type="entry name" value="Multidrug resistance efflux transporter EmrE"/>
    <property type="match status" value="2"/>
</dbReference>
<evidence type="ECO:0000256" key="3">
    <source>
        <dbReference type="ARBA" id="ARBA00022692"/>
    </source>
</evidence>
<dbReference type="RefSeq" id="WP_072717691.1">
    <property type="nucleotide sequence ID" value="NZ_LN889782.1"/>
</dbReference>
<feature type="transmembrane region" description="Helical" evidence="7">
    <location>
        <begin position="110"/>
        <end position="129"/>
    </location>
</feature>
<dbReference type="InterPro" id="IPR050638">
    <property type="entry name" value="AA-Vitamin_Transporters"/>
</dbReference>
<dbReference type="PANTHER" id="PTHR32322:SF2">
    <property type="entry name" value="EAMA DOMAIN-CONTAINING PROTEIN"/>
    <property type="match status" value="1"/>
</dbReference>
<evidence type="ECO:0000256" key="2">
    <source>
        <dbReference type="ARBA" id="ARBA00007362"/>
    </source>
</evidence>
<dbReference type="Pfam" id="PF00892">
    <property type="entry name" value="EamA"/>
    <property type="match status" value="2"/>
</dbReference>
<evidence type="ECO:0000259" key="8">
    <source>
        <dbReference type="Pfam" id="PF00892"/>
    </source>
</evidence>
<proteinExistence type="inferred from homology"/>
<feature type="transmembrane region" description="Helical" evidence="7">
    <location>
        <begin position="20"/>
        <end position="38"/>
    </location>
</feature>
<evidence type="ECO:0000256" key="1">
    <source>
        <dbReference type="ARBA" id="ARBA00004141"/>
    </source>
</evidence>
<feature type="domain" description="EamA" evidence="8">
    <location>
        <begin position="20"/>
        <end position="183"/>
    </location>
</feature>
<feature type="compositionally biased region" description="Low complexity" evidence="6">
    <location>
        <begin position="341"/>
        <end position="351"/>
    </location>
</feature>
<organism evidence="9 10">
    <name type="scientific">Planktothrix tepida PCC 9214</name>
    <dbReference type="NCBI Taxonomy" id="671072"/>
    <lineage>
        <taxon>Bacteria</taxon>
        <taxon>Bacillati</taxon>
        <taxon>Cyanobacteriota</taxon>
        <taxon>Cyanophyceae</taxon>
        <taxon>Oscillatoriophycideae</taxon>
        <taxon>Oscillatoriales</taxon>
        <taxon>Microcoleaceae</taxon>
        <taxon>Planktothrix</taxon>
    </lineage>
</organism>
<evidence type="ECO:0000256" key="5">
    <source>
        <dbReference type="ARBA" id="ARBA00023136"/>
    </source>
</evidence>
<feature type="transmembrane region" description="Helical" evidence="7">
    <location>
        <begin position="263"/>
        <end position="285"/>
    </location>
</feature>
<feature type="transmembrane region" description="Helical" evidence="7">
    <location>
        <begin position="168"/>
        <end position="188"/>
    </location>
</feature>
<dbReference type="PANTHER" id="PTHR32322">
    <property type="entry name" value="INNER MEMBRANE TRANSPORTER"/>
    <property type="match status" value="1"/>
</dbReference>
<dbReference type="EMBL" id="CZDF01000132">
    <property type="protein sequence ID" value="CUR30703.1"/>
    <property type="molecule type" value="Genomic_DNA"/>
</dbReference>
<accession>A0A1J1LDM1</accession>
<keyword evidence="4 7" id="KW-1133">Transmembrane helix</keyword>
<evidence type="ECO:0000256" key="4">
    <source>
        <dbReference type="ARBA" id="ARBA00022989"/>
    </source>
</evidence>
<keyword evidence="10" id="KW-1185">Reference proteome</keyword>
<feature type="transmembrane region" description="Helical" evidence="7">
    <location>
        <begin position="292"/>
        <end position="312"/>
    </location>
</feature>
<evidence type="ECO:0000313" key="10">
    <source>
        <dbReference type="Proteomes" id="UP000184315"/>
    </source>
</evidence>
<dbReference type="InterPro" id="IPR037185">
    <property type="entry name" value="EmrE-like"/>
</dbReference>
<keyword evidence="3 7" id="KW-0812">Transmembrane</keyword>
<evidence type="ECO:0000256" key="6">
    <source>
        <dbReference type="SAM" id="MobiDB-lite"/>
    </source>
</evidence>
<reference evidence="10" key="1">
    <citation type="submission" date="2015-10" db="EMBL/GenBank/DDBJ databases">
        <authorList>
            <person name="Regsiter A."/>
            <person name="william w."/>
        </authorList>
    </citation>
    <scope>NUCLEOTIDE SEQUENCE [LARGE SCALE GENOMIC DNA]</scope>
</reference>
<comment type="similarity">
    <text evidence="2">Belongs to the EamA transporter family.</text>
</comment>
<gene>
    <name evidence="9" type="ORF">PL9214290293</name>
</gene>
<dbReference type="OrthoDB" id="528577at2"/>
<feature type="domain" description="EamA" evidence="8">
    <location>
        <begin position="201"/>
        <end position="334"/>
    </location>
</feature>
<sequence length="364" mass="39002">MTQTQPNSSQSEVKESSASALILLGVGLVALASTAIFIKLSVREISAEATVFNRLWIATIAFAGWNALGWGRSPESNNTSELINSGITSEAESSTTEPSWGDRLRSFPKLTILLLVSLALVHLGGRFLWTWSLTQTTAANGAMLANMPPIFTALGGWLFFGQRFDRRFLTGLTIAIVGAVVLVLGDWLHPTEELFGPTAIIGDGAALLSSVFYAGSFLLVEKLRQRLSTSDILVWRCALGLVIAAPLVWIIDDVIFPMSTIGWIAVFGLALISEVTGHGLIVYSLKHFSSAFVTIVLLLEPAPTAAVAWIFFGEFLQPLNFLGFLLISIGIYLAKTGEGSASANQNDSASSIPSEELVEAAIEP</sequence>
<feature type="transmembrane region" description="Helical" evidence="7">
    <location>
        <begin position="232"/>
        <end position="251"/>
    </location>
</feature>
<feature type="transmembrane region" description="Helical" evidence="7">
    <location>
        <begin position="318"/>
        <end position="334"/>
    </location>
</feature>
<dbReference type="Proteomes" id="UP000184315">
    <property type="component" value="Unassembled WGS sequence"/>
</dbReference>
<feature type="region of interest" description="Disordered" evidence="6">
    <location>
        <begin position="341"/>
        <end position="364"/>
    </location>
</feature>
<protein>
    <submittedName>
        <fullName evidence="9">Drug/metabolite permease, DMT superfamily</fullName>
    </submittedName>
</protein>
<dbReference type="InterPro" id="IPR000620">
    <property type="entry name" value="EamA_dom"/>
</dbReference>
<dbReference type="STRING" id="671072.PL9214290293"/>
<feature type="transmembrane region" description="Helical" evidence="7">
    <location>
        <begin position="194"/>
        <end position="220"/>
    </location>
</feature>
<feature type="transmembrane region" description="Helical" evidence="7">
    <location>
        <begin position="141"/>
        <end position="161"/>
    </location>
</feature>
<dbReference type="GO" id="GO:0016020">
    <property type="term" value="C:membrane"/>
    <property type="evidence" value="ECO:0007669"/>
    <property type="project" value="UniProtKB-SubCell"/>
</dbReference>
<keyword evidence="5 7" id="KW-0472">Membrane</keyword>
<evidence type="ECO:0000256" key="7">
    <source>
        <dbReference type="SAM" id="Phobius"/>
    </source>
</evidence>
<name>A0A1J1LDM1_9CYAN</name>
<dbReference type="AlphaFoldDB" id="A0A1J1LDM1"/>
<comment type="subcellular location">
    <subcellularLocation>
        <location evidence="1">Membrane</location>
        <topology evidence="1">Multi-pass membrane protein</topology>
    </subcellularLocation>
</comment>
<evidence type="ECO:0000313" key="9">
    <source>
        <dbReference type="EMBL" id="CUR30703.1"/>
    </source>
</evidence>